<feature type="transmembrane region" description="Helical" evidence="1">
    <location>
        <begin position="6"/>
        <end position="24"/>
    </location>
</feature>
<dbReference type="AlphaFoldDB" id="A0A1E3Q9W1"/>
<dbReference type="EMBL" id="KV454292">
    <property type="protein sequence ID" value="ODQ74284.1"/>
    <property type="molecule type" value="Genomic_DNA"/>
</dbReference>
<evidence type="ECO:0000313" key="3">
    <source>
        <dbReference type="EMBL" id="ODQ74284.1"/>
    </source>
</evidence>
<reference evidence="3 4" key="1">
    <citation type="journal article" date="2016" name="Proc. Natl. Acad. Sci. U.S.A.">
        <title>Comparative genomics of biotechnologically important yeasts.</title>
        <authorList>
            <person name="Riley R."/>
            <person name="Haridas S."/>
            <person name="Wolfe K.H."/>
            <person name="Lopes M.R."/>
            <person name="Hittinger C.T."/>
            <person name="Goeker M."/>
            <person name="Salamov A.A."/>
            <person name="Wisecaver J.H."/>
            <person name="Long T.M."/>
            <person name="Calvey C.H."/>
            <person name="Aerts A.L."/>
            <person name="Barry K.W."/>
            <person name="Choi C."/>
            <person name="Clum A."/>
            <person name="Coughlan A.Y."/>
            <person name="Deshpande S."/>
            <person name="Douglass A.P."/>
            <person name="Hanson S.J."/>
            <person name="Klenk H.-P."/>
            <person name="LaButti K.M."/>
            <person name="Lapidus A."/>
            <person name="Lindquist E.A."/>
            <person name="Lipzen A.M."/>
            <person name="Meier-Kolthoff J.P."/>
            <person name="Ohm R.A."/>
            <person name="Otillar R.P."/>
            <person name="Pangilinan J.L."/>
            <person name="Peng Y."/>
            <person name="Rokas A."/>
            <person name="Rosa C.A."/>
            <person name="Scheuner C."/>
            <person name="Sibirny A.A."/>
            <person name="Slot J.C."/>
            <person name="Stielow J.B."/>
            <person name="Sun H."/>
            <person name="Kurtzman C.P."/>
            <person name="Blackwell M."/>
            <person name="Grigoriev I.V."/>
            <person name="Jeffries T.W."/>
        </authorList>
    </citation>
    <scope>NUCLEOTIDE SEQUENCE [LARGE SCALE GENOMIC DNA]</scope>
    <source>
        <strain evidence="3 4">NRRL Y-11557</strain>
    </source>
</reference>
<accession>A0A1E3Q9W1</accession>
<dbReference type="GO" id="GO:0016020">
    <property type="term" value="C:membrane"/>
    <property type="evidence" value="ECO:0007669"/>
    <property type="project" value="TreeGrafter"/>
</dbReference>
<keyword evidence="1" id="KW-0472">Membrane</keyword>
<dbReference type="Gene3D" id="3.40.50.12780">
    <property type="entry name" value="N-terminal domain of ligase-like"/>
    <property type="match status" value="1"/>
</dbReference>
<dbReference type="SUPFAM" id="SSF56801">
    <property type="entry name" value="Acetyl-CoA synthetase-like"/>
    <property type="match status" value="1"/>
</dbReference>
<name>A0A1E3Q9W1_LIPST</name>
<dbReference type="GO" id="GO:0005783">
    <property type="term" value="C:endoplasmic reticulum"/>
    <property type="evidence" value="ECO:0007669"/>
    <property type="project" value="TreeGrafter"/>
</dbReference>
<protein>
    <recommendedName>
        <fullName evidence="2">AMP-dependent synthetase/ligase domain-containing protein</fullName>
    </recommendedName>
</protein>
<evidence type="ECO:0000259" key="2">
    <source>
        <dbReference type="Pfam" id="PF00501"/>
    </source>
</evidence>
<dbReference type="InterPro" id="IPR042099">
    <property type="entry name" value="ANL_N_sf"/>
</dbReference>
<evidence type="ECO:0000256" key="1">
    <source>
        <dbReference type="SAM" id="Phobius"/>
    </source>
</evidence>
<dbReference type="InterPro" id="IPR000873">
    <property type="entry name" value="AMP-dep_synth/lig_dom"/>
</dbReference>
<dbReference type="GO" id="GO:0004467">
    <property type="term" value="F:long-chain fatty acid-CoA ligase activity"/>
    <property type="evidence" value="ECO:0007669"/>
    <property type="project" value="TreeGrafter"/>
</dbReference>
<dbReference type="PANTHER" id="PTHR43272">
    <property type="entry name" value="LONG-CHAIN-FATTY-ACID--COA LIGASE"/>
    <property type="match status" value="1"/>
</dbReference>
<dbReference type="PANTHER" id="PTHR43272:SF11">
    <property type="entry name" value="AMP-DEPENDENT SYNTHETASE_LIGASE DOMAIN-CONTAINING PROTEIN"/>
    <property type="match status" value="1"/>
</dbReference>
<gene>
    <name evidence="3" type="ORF">LIPSTDRAFT_116588</name>
</gene>
<dbReference type="Pfam" id="PF00501">
    <property type="entry name" value="AMP-binding"/>
    <property type="match status" value="1"/>
</dbReference>
<proteinExistence type="predicted"/>
<evidence type="ECO:0000313" key="4">
    <source>
        <dbReference type="Proteomes" id="UP000094385"/>
    </source>
</evidence>
<dbReference type="OrthoDB" id="4138492at2759"/>
<keyword evidence="4" id="KW-1185">Reference proteome</keyword>
<keyword evidence="1" id="KW-1133">Transmembrane helix</keyword>
<keyword evidence="1" id="KW-0812">Transmembrane</keyword>
<organism evidence="3 4">
    <name type="scientific">Lipomyces starkeyi NRRL Y-11557</name>
    <dbReference type="NCBI Taxonomy" id="675824"/>
    <lineage>
        <taxon>Eukaryota</taxon>
        <taxon>Fungi</taxon>
        <taxon>Dikarya</taxon>
        <taxon>Ascomycota</taxon>
        <taxon>Saccharomycotina</taxon>
        <taxon>Lipomycetes</taxon>
        <taxon>Lipomycetales</taxon>
        <taxon>Lipomycetaceae</taxon>
        <taxon>Lipomyces</taxon>
    </lineage>
</organism>
<feature type="domain" description="AMP-dependent synthetase/ligase" evidence="2">
    <location>
        <begin position="133"/>
        <end position="405"/>
    </location>
</feature>
<dbReference type="Proteomes" id="UP000094385">
    <property type="component" value="Unassembled WGS sequence"/>
</dbReference>
<dbReference type="STRING" id="675824.A0A1E3Q9W1"/>
<sequence length="528" mass="58931">MWNIPPLTISLTGILFLILVYRLVRQRYPDIHPFALYHQSYIAPVRNSEESAVYRSTLTPFTYPLISGLNIREGHSFRDGDLRDIWNFAKKGKLGFVNKKGDPILYHDYDIELTPLLHTVASRFNEYVPGIKKIGIYLPNSIENVVTSFAAAHYSMETVLLPLVSDMGEMSRYLEISQPELLIFEAGVLDFTQLSLPESIQCLIIVVPSIQDHLEWKDQLDENVGSSISVRTWEDVVSSVSHPKTVVDAPEGALTEPAIIVPYTATNGKIELATFSHRNIVSAVATQLRVVPKSESFKSTDIVIPLDSLQNMYTRIMFFSALTAGATVVFCGTTSEGFDVDTLQTINPTIMIVSSKSLHHVLNYTPGPLTNLRLKRAQGILASGNLPWPVLRLFPKLRLIYTHYGQLPWQRQTKSSRANDKTGSLTSAQLSLLRALLGARVVYALTNPRIAGPICQTHIYDYRNLGAVRVFGPVVPALEAVVKDIEHLKGGDRQGHLFVRGLPTADRGWITTNIVGEWGDDGCFRELY</sequence>